<dbReference type="SUPFAM" id="SSF53383">
    <property type="entry name" value="PLP-dependent transferases"/>
    <property type="match status" value="1"/>
</dbReference>
<feature type="domain" description="Aminotransferase class I/classII large" evidence="3">
    <location>
        <begin position="14"/>
        <end position="337"/>
    </location>
</feature>
<dbReference type="InterPro" id="IPR015422">
    <property type="entry name" value="PyrdxlP-dep_Trfase_small"/>
</dbReference>
<sequence length="344" mass="38273">MHGGNIYGNEIEYDFSVNLNPLGPPKSVRDALAAALNHVEEYPDPEYRELRRGLANYWQLAEEQLVPGNGASELIPVIIRTLSPKSCMVTAPCYSGYETALNAAAPSCRIHRIPLRAEDDFTLPENICQEIARVKPNLLILTNPNNPNGKRISANRLREIVDACRTAGTVLLVDECFLALSGGDEDSLIHCIRSEALPAVVLRAFTKTFAIPGVRLGYAVCSAPTAERIRRELPEWNLSVFAQYTGTAAGGTSGYLAASVEVIAREREFLSEELEKLGFRVFPSDANYILFQSRDRELHQKLLDKGILIRDCRDYHGLTAGFYRTAVRTHRENTALLQCLRNIK</sequence>
<keyword evidence="2" id="KW-0663">Pyridoxal phosphate</keyword>
<dbReference type="InterPro" id="IPR015421">
    <property type="entry name" value="PyrdxlP-dep_Trfase_major"/>
</dbReference>
<comment type="cofactor">
    <cofactor evidence="1">
        <name>pyridoxal 5'-phosphate</name>
        <dbReference type="ChEBI" id="CHEBI:597326"/>
    </cofactor>
</comment>
<dbReference type="Gene3D" id="3.90.1150.10">
    <property type="entry name" value="Aspartate Aminotransferase, domain 1"/>
    <property type="match status" value="1"/>
</dbReference>
<dbReference type="InterPro" id="IPR015424">
    <property type="entry name" value="PyrdxlP-dep_Trfase"/>
</dbReference>
<evidence type="ECO:0000313" key="4">
    <source>
        <dbReference type="EMBL" id="MST70182.1"/>
    </source>
</evidence>
<dbReference type="InterPro" id="IPR004839">
    <property type="entry name" value="Aminotransferase_I/II_large"/>
</dbReference>
<dbReference type="Proteomes" id="UP000469424">
    <property type="component" value="Unassembled WGS sequence"/>
</dbReference>
<proteinExistence type="predicted"/>
<keyword evidence="5" id="KW-1185">Reference proteome</keyword>
<dbReference type="AlphaFoldDB" id="A0A6N7X3V3"/>
<gene>
    <name evidence="4" type="ORF">FYJ65_02315</name>
</gene>
<evidence type="ECO:0000313" key="5">
    <source>
        <dbReference type="Proteomes" id="UP000469424"/>
    </source>
</evidence>
<evidence type="ECO:0000259" key="3">
    <source>
        <dbReference type="Pfam" id="PF00155"/>
    </source>
</evidence>
<dbReference type="GO" id="GO:0030170">
    <property type="term" value="F:pyridoxal phosphate binding"/>
    <property type="evidence" value="ECO:0007669"/>
    <property type="project" value="InterPro"/>
</dbReference>
<name>A0A6N7X3V3_9FIRM</name>
<keyword evidence="4" id="KW-0808">Transferase</keyword>
<dbReference type="PANTHER" id="PTHR42885:SF1">
    <property type="entry name" value="THREONINE-PHOSPHATE DECARBOXYLASE"/>
    <property type="match status" value="1"/>
</dbReference>
<evidence type="ECO:0000256" key="2">
    <source>
        <dbReference type="ARBA" id="ARBA00022898"/>
    </source>
</evidence>
<dbReference type="RefSeq" id="WP_154553746.1">
    <property type="nucleotide sequence ID" value="NZ_VUNA01000003.1"/>
</dbReference>
<evidence type="ECO:0000256" key="1">
    <source>
        <dbReference type="ARBA" id="ARBA00001933"/>
    </source>
</evidence>
<keyword evidence="4" id="KW-0032">Aminotransferase</keyword>
<dbReference type="CDD" id="cd00609">
    <property type="entry name" value="AAT_like"/>
    <property type="match status" value="1"/>
</dbReference>
<accession>A0A6N7X3V3</accession>
<reference evidence="4 5" key="1">
    <citation type="submission" date="2019-08" db="EMBL/GenBank/DDBJ databases">
        <title>In-depth cultivation of the pig gut microbiome towards novel bacterial diversity and tailored functional studies.</title>
        <authorList>
            <person name="Wylensek D."/>
            <person name="Hitch T.C.A."/>
            <person name="Clavel T."/>
        </authorList>
    </citation>
    <scope>NUCLEOTIDE SEQUENCE [LARGE SCALE GENOMIC DNA]</scope>
    <source>
        <strain evidence="4 5">WCA-MUC-591-APC-4B</strain>
    </source>
</reference>
<dbReference type="GO" id="GO:0008483">
    <property type="term" value="F:transaminase activity"/>
    <property type="evidence" value="ECO:0007669"/>
    <property type="project" value="UniProtKB-KW"/>
</dbReference>
<comment type="caution">
    <text evidence="4">The sequence shown here is derived from an EMBL/GenBank/DDBJ whole genome shotgun (WGS) entry which is preliminary data.</text>
</comment>
<dbReference type="Gene3D" id="3.40.640.10">
    <property type="entry name" value="Type I PLP-dependent aspartate aminotransferase-like (Major domain)"/>
    <property type="match status" value="1"/>
</dbReference>
<protein>
    <submittedName>
        <fullName evidence="4">Aminotransferase class I/II-fold pyridoxal phosphate-dependent enzyme</fullName>
    </submittedName>
</protein>
<dbReference type="PANTHER" id="PTHR42885">
    <property type="entry name" value="HISTIDINOL-PHOSPHATE AMINOTRANSFERASE-RELATED"/>
    <property type="match status" value="1"/>
</dbReference>
<dbReference type="Pfam" id="PF00155">
    <property type="entry name" value="Aminotran_1_2"/>
    <property type="match status" value="1"/>
</dbReference>
<organism evidence="4 5">
    <name type="scientific">Mogibacterium kristiansenii</name>
    <dbReference type="NCBI Taxonomy" id="2606708"/>
    <lineage>
        <taxon>Bacteria</taxon>
        <taxon>Bacillati</taxon>
        <taxon>Bacillota</taxon>
        <taxon>Clostridia</taxon>
        <taxon>Peptostreptococcales</taxon>
        <taxon>Anaerovoracaceae</taxon>
        <taxon>Mogibacterium</taxon>
    </lineage>
</organism>
<dbReference type="EMBL" id="VUNA01000003">
    <property type="protein sequence ID" value="MST70182.1"/>
    <property type="molecule type" value="Genomic_DNA"/>
</dbReference>